<evidence type="ECO:0000259" key="9">
    <source>
        <dbReference type="Pfam" id="PF01479"/>
    </source>
</evidence>
<dbReference type="Gene3D" id="3.10.290.10">
    <property type="entry name" value="RNA-binding S4 domain"/>
    <property type="match status" value="1"/>
</dbReference>
<evidence type="ECO:0000256" key="4">
    <source>
        <dbReference type="ARBA" id="ARBA00036749"/>
    </source>
</evidence>
<keyword evidence="11" id="KW-1185">Reference proteome</keyword>
<dbReference type="Gene3D" id="3.30.70.1560">
    <property type="entry name" value="Alpha-L RNA-binding motif"/>
    <property type="match status" value="1"/>
</dbReference>
<dbReference type="PANTHER" id="PTHR47683">
    <property type="entry name" value="PSEUDOURIDINE SYNTHASE FAMILY PROTEIN-RELATED"/>
    <property type="match status" value="1"/>
</dbReference>
<dbReference type="InterPro" id="IPR020103">
    <property type="entry name" value="PsdUridine_synth_cat_dom_sf"/>
</dbReference>
<comment type="function">
    <text evidence="5">Responsible for synthesis of pseudouridine from uracil-516 in 16S ribosomal RNA.</text>
</comment>
<dbReference type="PROSITE" id="PS01149">
    <property type="entry name" value="PSI_RSU"/>
    <property type="match status" value="1"/>
</dbReference>
<dbReference type="InterPro" id="IPR000748">
    <property type="entry name" value="PsdUridine_synth_RsuA/RluB/E/F"/>
</dbReference>
<evidence type="ECO:0000256" key="1">
    <source>
        <dbReference type="ARBA" id="ARBA00008348"/>
    </source>
</evidence>
<dbReference type="NCBIfam" id="TIGR00093">
    <property type="entry name" value="pseudouridine synthase"/>
    <property type="match status" value="1"/>
</dbReference>
<comment type="catalytic activity">
    <reaction evidence="4">
        <text>uridine(516) in 16S rRNA = pseudouridine(516) in 16S rRNA</text>
        <dbReference type="Rhea" id="RHEA:38867"/>
        <dbReference type="Rhea" id="RHEA-COMP:10089"/>
        <dbReference type="Rhea" id="RHEA-COMP:10090"/>
        <dbReference type="ChEBI" id="CHEBI:65314"/>
        <dbReference type="ChEBI" id="CHEBI:65315"/>
        <dbReference type="EC" id="5.4.99.19"/>
    </reaction>
</comment>
<evidence type="ECO:0000256" key="2">
    <source>
        <dbReference type="ARBA" id="ARBA00022884"/>
    </source>
</evidence>
<feature type="domain" description="Pseudouridine synthase RsuA/RluA-like" evidence="8">
    <location>
        <begin position="65"/>
        <end position="194"/>
    </location>
</feature>
<dbReference type="SUPFAM" id="SSF55174">
    <property type="entry name" value="Alpha-L RNA-binding motif"/>
    <property type="match status" value="1"/>
</dbReference>
<feature type="domain" description="RNA-binding S4" evidence="9">
    <location>
        <begin position="7"/>
        <end position="47"/>
    </location>
</feature>
<name>A0ABT0KJ87_9GAMM</name>
<dbReference type="InterPro" id="IPR002942">
    <property type="entry name" value="S4_RNA-bd"/>
</dbReference>
<dbReference type="CDD" id="cd02553">
    <property type="entry name" value="PseudoU_synth_RsuA"/>
    <property type="match status" value="1"/>
</dbReference>
<dbReference type="Proteomes" id="UP001202134">
    <property type="component" value="Unassembled WGS sequence"/>
</dbReference>
<reference evidence="10 11" key="1">
    <citation type="submission" date="2022-01" db="EMBL/GenBank/DDBJ databases">
        <title>Whole genome-based taxonomy of the Shewanellaceae.</title>
        <authorList>
            <person name="Martin-Rodriguez A.J."/>
        </authorList>
    </citation>
    <scope>NUCLEOTIDE SEQUENCE [LARGE SCALE GENOMIC DNA]</scope>
    <source>
        <strain evidence="10 11">DSM 24955</strain>
    </source>
</reference>
<organism evidence="10 11">
    <name type="scientific">Shewanella electrodiphila</name>
    <dbReference type="NCBI Taxonomy" id="934143"/>
    <lineage>
        <taxon>Bacteria</taxon>
        <taxon>Pseudomonadati</taxon>
        <taxon>Pseudomonadota</taxon>
        <taxon>Gammaproteobacteria</taxon>
        <taxon>Alteromonadales</taxon>
        <taxon>Shewanellaceae</taxon>
        <taxon>Shewanella</taxon>
    </lineage>
</organism>
<proteinExistence type="inferred from homology"/>
<dbReference type="PROSITE" id="PS50889">
    <property type="entry name" value="S4"/>
    <property type="match status" value="1"/>
</dbReference>
<dbReference type="InterPro" id="IPR036986">
    <property type="entry name" value="S4_RNA-bd_sf"/>
</dbReference>
<keyword evidence="2 6" id="KW-0694">RNA-binding</keyword>
<dbReference type="InterPro" id="IPR018496">
    <property type="entry name" value="PsdUridine_synth_RsuA/RluB_CS"/>
</dbReference>
<dbReference type="InterPro" id="IPR050343">
    <property type="entry name" value="RsuA_PseudoU_synthase"/>
</dbReference>
<evidence type="ECO:0000256" key="6">
    <source>
        <dbReference type="PROSITE-ProRule" id="PRU00182"/>
    </source>
</evidence>
<sequence>MRSKRSRLDQFIAQKLQVSKKAVRLLLLENRVQVDGRICKEVDKQINEFSQILLDGNGLQQHSRQYYMLNKPTGVVSATKDDIHPTALSLLDGIDFELMHIAGRLDLNSTGLLLITNDSQWSQALMAPETKVDKQYLVTLANPIDDSYISAFSDGMYFGYEDITTKPAKLEVVSEFQARVTLQEGKYHQIKRMFGRFRNPVVALHRESIGNILLDNALKQGEYRPLDEVEVLVTESLIET</sequence>
<dbReference type="EMBL" id="JAKIKU010000001">
    <property type="protein sequence ID" value="MCL1043905.1"/>
    <property type="molecule type" value="Genomic_DNA"/>
</dbReference>
<gene>
    <name evidence="10" type="ORF">L2737_00975</name>
</gene>
<comment type="caution">
    <text evidence="10">The sequence shown here is derived from an EMBL/GenBank/DDBJ whole genome shotgun (WGS) entry which is preliminary data.</text>
</comment>
<dbReference type="Pfam" id="PF00849">
    <property type="entry name" value="PseudoU_synth_2"/>
    <property type="match status" value="1"/>
</dbReference>
<dbReference type="InterPro" id="IPR006145">
    <property type="entry name" value="PsdUridine_synth_RsuA/RluA"/>
</dbReference>
<evidence type="ECO:0000256" key="5">
    <source>
        <dbReference type="ARBA" id="ARBA00037590"/>
    </source>
</evidence>
<dbReference type="PANTHER" id="PTHR47683:SF4">
    <property type="entry name" value="PSEUDOURIDINE SYNTHASE"/>
    <property type="match status" value="1"/>
</dbReference>
<accession>A0ABT0KJ87</accession>
<dbReference type="SUPFAM" id="SSF55120">
    <property type="entry name" value="Pseudouridine synthase"/>
    <property type="match status" value="1"/>
</dbReference>
<comment type="similarity">
    <text evidence="1 7">Belongs to the pseudouridine synthase RsuA family.</text>
</comment>
<dbReference type="RefSeq" id="WP_248954464.1">
    <property type="nucleotide sequence ID" value="NZ_JAKIKU010000001.1"/>
</dbReference>
<dbReference type="Gene3D" id="3.30.70.580">
    <property type="entry name" value="Pseudouridine synthase I, catalytic domain, N-terminal subdomain"/>
    <property type="match status" value="1"/>
</dbReference>
<evidence type="ECO:0000313" key="11">
    <source>
        <dbReference type="Proteomes" id="UP001202134"/>
    </source>
</evidence>
<evidence type="ECO:0000256" key="7">
    <source>
        <dbReference type="RuleBase" id="RU003887"/>
    </source>
</evidence>
<evidence type="ECO:0000259" key="8">
    <source>
        <dbReference type="Pfam" id="PF00849"/>
    </source>
</evidence>
<dbReference type="InterPro" id="IPR020094">
    <property type="entry name" value="TruA/RsuA/RluB/E/F_N"/>
</dbReference>
<evidence type="ECO:0000313" key="10">
    <source>
        <dbReference type="EMBL" id="MCL1043905.1"/>
    </source>
</evidence>
<keyword evidence="3 7" id="KW-0413">Isomerase</keyword>
<evidence type="ECO:0000256" key="3">
    <source>
        <dbReference type="ARBA" id="ARBA00023235"/>
    </source>
</evidence>
<dbReference type="Pfam" id="PF01479">
    <property type="entry name" value="S4"/>
    <property type="match status" value="1"/>
</dbReference>
<protein>
    <recommendedName>
        <fullName evidence="7">Pseudouridine synthase</fullName>
        <ecNumber evidence="7">5.4.99.-</ecNumber>
    </recommendedName>
</protein>
<dbReference type="EC" id="5.4.99.-" evidence="7"/>
<dbReference type="InterPro" id="IPR042092">
    <property type="entry name" value="PsdUridine_s_RsuA/RluB/E/F_cat"/>
</dbReference>